<proteinExistence type="predicted"/>
<dbReference type="OrthoDB" id="322258at2157"/>
<name>A0A7D5T401_9EURY</name>
<dbReference type="EMBL" id="CP058910">
    <property type="protein sequence ID" value="QLH75775.1"/>
    <property type="molecule type" value="Genomic_DNA"/>
</dbReference>
<accession>A0A7D5T401</accession>
<organism evidence="1 2">
    <name type="scientific">Halosimplex rubrum</name>
    <dbReference type="NCBI Taxonomy" id="869889"/>
    <lineage>
        <taxon>Archaea</taxon>
        <taxon>Methanobacteriati</taxon>
        <taxon>Methanobacteriota</taxon>
        <taxon>Stenosarchaea group</taxon>
        <taxon>Halobacteria</taxon>
        <taxon>Halobacteriales</taxon>
        <taxon>Haloarculaceae</taxon>
        <taxon>Halosimplex</taxon>
    </lineage>
</organism>
<dbReference type="Proteomes" id="UP000509667">
    <property type="component" value="Chromosome"/>
</dbReference>
<dbReference type="GeneID" id="56079356"/>
<reference evidence="1 2" key="1">
    <citation type="submission" date="2020-07" db="EMBL/GenBank/DDBJ databases">
        <title>Halosimplex pelagicum sp. nov. and Halosimplex rubrum sp. nov., isolated from salted brown alga Laminaria, and emended description of the genus Halosimplex.</title>
        <authorList>
            <person name="Cui H."/>
        </authorList>
    </citation>
    <scope>NUCLEOTIDE SEQUENCE [LARGE SCALE GENOMIC DNA]</scope>
    <source>
        <strain evidence="1 2">R27</strain>
    </source>
</reference>
<protein>
    <submittedName>
        <fullName evidence="1">Uncharacterized protein</fullName>
    </submittedName>
</protein>
<dbReference type="AlphaFoldDB" id="A0A7D5T401"/>
<evidence type="ECO:0000313" key="1">
    <source>
        <dbReference type="EMBL" id="QLH75775.1"/>
    </source>
</evidence>
<dbReference type="RefSeq" id="WP_179907688.1">
    <property type="nucleotide sequence ID" value="NZ_CP058910.1"/>
</dbReference>
<dbReference type="KEGG" id="hrr:HZS55_15795"/>
<keyword evidence="2" id="KW-1185">Reference proteome</keyword>
<evidence type="ECO:0000313" key="2">
    <source>
        <dbReference type="Proteomes" id="UP000509667"/>
    </source>
</evidence>
<sequence length="73" mass="8740">MSERRASFSDPDTHFQLMRSRSPVHVDGFKKGEPTGVVTCLSCWRSARNSDHICHRWDCPQKHARSRWYWRQH</sequence>
<gene>
    <name evidence="1" type="ORF">HZS55_15795</name>
</gene>